<accession>A0A8J2KPG2</accession>
<dbReference type="EMBL" id="CAJVCH010485708">
    <property type="protein sequence ID" value="CAG7820643.1"/>
    <property type="molecule type" value="Genomic_DNA"/>
</dbReference>
<dbReference type="Proteomes" id="UP000708208">
    <property type="component" value="Unassembled WGS sequence"/>
</dbReference>
<dbReference type="AlphaFoldDB" id="A0A8J2KPG2"/>
<sequence>MYNSGQRGIKMATKLLGSTGTASGADIFSSDLTWDPKLAKNLQPDNVMNQIVDEMESWLHLENFNFPILRKYRADAVCDVSSVTNLLFTVTQFLEQVEDSENQLVLKLLSASLQSEQT</sequence>
<feature type="non-terminal residue" evidence="1">
    <location>
        <position position="118"/>
    </location>
</feature>
<evidence type="ECO:0000313" key="1">
    <source>
        <dbReference type="EMBL" id="CAG7820643.1"/>
    </source>
</evidence>
<keyword evidence="2" id="KW-1185">Reference proteome</keyword>
<organism evidence="1 2">
    <name type="scientific">Allacma fusca</name>
    <dbReference type="NCBI Taxonomy" id="39272"/>
    <lineage>
        <taxon>Eukaryota</taxon>
        <taxon>Metazoa</taxon>
        <taxon>Ecdysozoa</taxon>
        <taxon>Arthropoda</taxon>
        <taxon>Hexapoda</taxon>
        <taxon>Collembola</taxon>
        <taxon>Symphypleona</taxon>
        <taxon>Sminthuridae</taxon>
        <taxon>Allacma</taxon>
    </lineage>
</organism>
<reference evidence="1" key="1">
    <citation type="submission" date="2021-06" db="EMBL/GenBank/DDBJ databases">
        <authorList>
            <person name="Hodson N. C."/>
            <person name="Mongue J. A."/>
            <person name="Jaron S. K."/>
        </authorList>
    </citation>
    <scope>NUCLEOTIDE SEQUENCE</scope>
</reference>
<comment type="caution">
    <text evidence="1">The sequence shown here is derived from an EMBL/GenBank/DDBJ whole genome shotgun (WGS) entry which is preliminary data.</text>
</comment>
<proteinExistence type="predicted"/>
<evidence type="ECO:0000313" key="2">
    <source>
        <dbReference type="Proteomes" id="UP000708208"/>
    </source>
</evidence>
<name>A0A8J2KPG2_9HEXA</name>
<protein>
    <submittedName>
        <fullName evidence="1">Uncharacterized protein</fullName>
    </submittedName>
</protein>
<gene>
    <name evidence="1" type="ORF">AFUS01_LOCUS31027</name>
</gene>